<comment type="caution">
    <text evidence="2">The sequence shown here is derived from an EMBL/GenBank/DDBJ whole genome shotgun (WGS) entry which is preliminary data.</text>
</comment>
<sequence>MNSFTLSFIHRALAVVAAIILVGVLLKPAHFSSGEVLAMFSVVALIVMFSGNLRSLIGVLKRVEEPQKLSHVVKLNDVTIGMLDDADLAQFQWAASTSPAAWKATLLGSFSMWAGRLCKALLVAVVAAPSVVIMFSSITFYFQGEKFVTDVSELVAKPTADVLSVVFAMFYTVIFVVFLLTIISMWLRGSRTSVRHADGVVVNPELHRLIRQQFSQASLGKMRVLPMQGHQDNN</sequence>
<evidence type="ECO:0000313" key="2">
    <source>
        <dbReference type="EMBL" id="MHO04631.1"/>
    </source>
</evidence>
<dbReference type="AlphaFoldDB" id="A0A3L0X183"/>
<feature type="transmembrane region" description="Helical" evidence="1">
    <location>
        <begin position="12"/>
        <end position="31"/>
    </location>
</feature>
<dbReference type="EMBL" id="RNRV01000013">
    <property type="protein sequence ID" value="MHO04631.1"/>
    <property type="molecule type" value="Genomic_DNA"/>
</dbReference>
<accession>A0A3L0X183</accession>
<organism evidence="2">
    <name type="scientific">Escherichia coli</name>
    <dbReference type="NCBI Taxonomy" id="562"/>
    <lineage>
        <taxon>Bacteria</taxon>
        <taxon>Pseudomonadati</taxon>
        <taxon>Pseudomonadota</taxon>
        <taxon>Gammaproteobacteria</taxon>
        <taxon>Enterobacterales</taxon>
        <taxon>Enterobacteriaceae</taxon>
        <taxon>Escherichia</taxon>
    </lineage>
</organism>
<gene>
    <name evidence="2" type="ORF">D9F05_09625</name>
</gene>
<feature type="transmembrane region" description="Helical" evidence="1">
    <location>
        <begin position="162"/>
        <end position="187"/>
    </location>
</feature>
<keyword evidence="1" id="KW-0472">Membrane</keyword>
<feature type="transmembrane region" description="Helical" evidence="1">
    <location>
        <begin position="37"/>
        <end position="60"/>
    </location>
</feature>
<proteinExistence type="predicted"/>
<name>A0A3L0X183_ECOLX</name>
<keyword evidence="1" id="KW-1133">Transmembrane helix</keyword>
<evidence type="ECO:0000256" key="1">
    <source>
        <dbReference type="SAM" id="Phobius"/>
    </source>
</evidence>
<reference evidence="2" key="1">
    <citation type="submission" date="2018-10" db="EMBL/GenBank/DDBJ databases">
        <authorList>
            <consortium name="NARMS: The National Antimicrobial Resistance Monitoring System"/>
        </authorList>
    </citation>
    <scope>NUCLEOTIDE SEQUENCE [LARGE SCALE GENOMIC DNA]</scope>
    <source>
        <strain evidence="2">CVM N17EC0388</strain>
    </source>
</reference>
<feature type="transmembrane region" description="Helical" evidence="1">
    <location>
        <begin position="120"/>
        <end position="142"/>
    </location>
</feature>
<keyword evidence="1" id="KW-0812">Transmembrane</keyword>
<protein>
    <submittedName>
        <fullName evidence="2">Uncharacterized protein</fullName>
    </submittedName>
</protein>